<dbReference type="InterPro" id="IPR004516">
    <property type="entry name" value="HisRS/HisZ"/>
</dbReference>
<evidence type="ECO:0000259" key="11">
    <source>
        <dbReference type="PROSITE" id="PS50862"/>
    </source>
</evidence>
<accession>F1TE20</accession>
<dbReference type="CDD" id="cd00773">
    <property type="entry name" value="HisRS-like_core"/>
    <property type="match status" value="1"/>
</dbReference>
<name>F1TE20_9FIRM</name>
<comment type="miscellaneous">
    <text evidence="9">This function is generally fulfilled by the C-terminal part of HisG, which is missing in some bacteria such as this one.</text>
</comment>
<evidence type="ECO:0000256" key="2">
    <source>
        <dbReference type="ARBA" id="ARBA00004667"/>
    </source>
</evidence>
<comment type="function">
    <text evidence="8 9">Required for the first step of histidine biosynthesis. May allow the feedback regulation of ATP phosphoribosyltransferase activity by histidine.</text>
</comment>
<evidence type="ECO:0000256" key="10">
    <source>
        <dbReference type="PIRSR" id="PIRSR001549-1"/>
    </source>
</evidence>
<dbReference type="OrthoDB" id="9800814at2"/>
<dbReference type="Proteomes" id="UP000003860">
    <property type="component" value="Unassembled WGS sequence"/>
</dbReference>
<dbReference type="GO" id="GO:0016740">
    <property type="term" value="F:transferase activity"/>
    <property type="evidence" value="ECO:0007669"/>
    <property type="project" value="UniProtKB-ARBA"/>
</dbReference>
<reference evidence="12" key="1">
    <citation type="submission" date="2009-07" db="EMBL/GenBank/DDBJ databases">
        <authorList>
            <consortium name="US DOE Joint Genome Institute (JGI-PGF)"/>
            <person name="Lucas S."/>
            <person name="Copeland A."/>
            <person name="Lapidus A."/>
            <person name="Glavina del Rio T."/>
            <person name="Tice H."/>
            <person name="Bruce D."/>
            <person name="Goodwin L."/>
            <person name="Pitluck S."/>
            <person name="Larimer F."/>
            <person name="Land M.L."/>
            <person name="Mouttaki H."/>
            <person name="He Z."/>
            <person name="Zhou J."/>
            <person name="Hemme C.L."/>
        </authorList>
    </citation>
    <scope>NUCLEOTIDE SEQUENCE</scope>
    <source>
        <strain evidence="12">DSM 2782</strain>
    </source>
</reference>
<dbReference type="PANTHER" id="PTHR43707">
    <property type="entry name" value="HISTIDYL-TRNA SYNTHETASE"/>
    <property type="match status" value="1"/>
</dbReference>
<reference evidence="12" key="2">
    <citation type="submission" date="2011-01" db="EMBL/GenBank/DDBJ databases">
        <title>The Non-contiguous Finished genome of Clostridium papyrosolvens.</title>
        <authorList>
            <person name="Lucas S."/>
            <person name="Copeland A."/>
            <person name="Lapidus A."/>
            <person name="Cheng J.-F."/>
            <person name="Goodwin L."/>
            <person name="Pitluck S."/>
            <person name="Misra M."/>
            <person name="Chertkov O."/>
            <person name="Detter J.C."/>
            <person name="Han C."/>
            <person name="Tapia R."/>
            <person name="Land M."/>
            <person name="Hauser L."/>
            <person name="Kyrpides N."/>
            <person name="Ivanova N."/>
            <person name="Pagani I."/>
            <person name="Mouttaki H."/>
            <person name="He Z."/>
            <person name="Zhou J."/>
            <person name="Hemme C.L."/>
            <person name="Woyke T."/>
        </authorList>
    </citation>
    <scope>NUCLEOTIDE SEQUENCE [LARGE SCALE GENOMIC DNA]</scope>
    <source>
        <strain evidence="12">DSM 2782</strain>
    </source>
</reference>
<dbReference type="Pfam" id="PF13393">
    <property type="entry name" value="tRNA-synt_His"/>
    <property type="match status" value="1"/>
</dbReference>
<dbReference type="NCBIfam" id="TIGR00443">
    <property type="entry name" value="hisZ_biosyn_reg"/>
    <property type="match status" value="1"/>
</dbReference>
<organism evidence="12 13">
    <name type="scientific">Ruminiclostridium papyrosolvens DSM 2782</name>
    <dbReference type="NCBI Taxonomy" id="588581"/>
    <lineage>
        <taxon>Bacteria</taxon>
        <taxon>Bacillati</taxon>
        <taxon>Bacillota</taxon>
        <taxon>Clostridia</taxon>
        <taxon>Eubacteriales</taxon>
        <taxon>Oscillospiraceae</taxon>
        <taxon>Ruminiclostridium</taxon>
    </lineage>
</organism>
<feature type="domain" description="Aminoacyl-transfer RNA synthetases class-II family profile" evidence="11">
    <location>
        <begin position="22"/>
        <end position="353"/>
    </location>
</feature>
<evidence type="ECO:0000256" key="1">
    <source>
        <dbReference type="ARBA" id="ARBA00004496"/>
    </source>
</evidence>
<dbReference type="InterPro" id="IPR045864">
    <property type="entry name" value="aa-tRNA-synth_II/BPL/LPL"/>
</dbReference>
<feature type="binding site" evidence="10">
    <location>
        <position position="111"/>
    </location>
    <ligand>
        <name>L-histidine</name>
        <dbReference type="ChEBI" id="CHEBI:57595"/>
    </ligand>
</feature>
<evidence type="ECO:0000256" key="4">
    <source>
        <dbReference type="ARBA" id="ARBA00020397"/>
    </source>
</evidence>
<proteinExistence type="inferred from homology"/>
<evidence type="ECO:0000313" key="12">
    <source>
        <dbReference type="EMBL" id="EGD47466.1"/>
    </source>
</evidence>
<keyword evidence="13" id="KW-1185">Reference proteome</keyword>
<dbReference type="GO" id="GO:0006427">
    <property type="term" value="P:histidyl-tRNA aminoacylation"/>
    <property type="evidence" value="ECO:0007669"/>
    <property type="project" value="TreeGrafter"/>
</dbReference>
<keyword evidence="6 9" id="KW-0028">Amino-acid biosynthesis</keyword>
<keyword evidence="7 9" id="KW-0368">Histidine biosynthesis</keyword>
<dbReference type="EMBL" id="ACXX02000008">
    <property type="protein sequence ID" value="EGD47466.1"/>
    <property type="molecule type" value="Genomic_DNA"/>
</dbReference>
<dbReference type="eggNOG" id="COG0124">
    <property type="taxonomic scope" value="Bacteria"/>
</dbReference>
<evidence type="ECO:0000313" key="13">
    <source>
        <dbReference type="Proteomes" id="UP000003860"/>
    </source>
</evidence>
<dbReference type="Gene3D" id="3.30.930.10">
    <property type="entry name" value="Bira Bifunctional Protein, Domain 2"/>
    <property type="match status" value="1"/>
</dbReference>
<evidence type="ECO:0000256" key="8">
    <source>
        <dbReference type="ARBA" id="ARBA00025246"/>
    </source>
</evidence>
<dbReference type="GO" id="GO:0140096">
    <property type="term" value="F:catalytic activity, acting on a protein"/>
    <property type="evidence" value="ECO:0007669"/>
    <property type="project" value="UniProtKB-ARBA"/>
</dbReference>
<comment type="subcellular location">
    <subcellularLocation>
        <location evidence="1 9">Cytoplasm</location>
    </subcellularLocation>
</comment>
<dbReference type="PROSITE" id="PS50862">
    <property type="entry name" value="AA_TRNA_LIGASE_II"/>
    <property type="match status" value="1"/>
</dbReference>
<dbReference type="InterPro" id="IPR041715">
    <property type="entry name" value="HisRS-like_core"/>
</dbReference>
<feature type="binding site" evidence="10">
    <location>
        <begin position="81"/>
        <end position="83"/>
    </location>
    <ligand>
        <name>L-histidine</name>
        <dbReference type="ChEBI" id="CHEBI:57595"/>
    </ligand>
</feature>
<evidence type="ECO:0000256" key="3">
    <source>
        <dbReference type="ARBA" id="ARBA00005539"/>
    </source>
</evidence>
<dbReference type="HAMAP" id="MF_00125">
    <property type="entry name" value="HisZ"/>
    <property type="match status" value="1"/>
</dbReference>
<evidence type="ECO:0000256" key="7">
    <source>
        <dbReference type="ARBA" id="ARBA00023102"/>
    </source>
</evidence>
<dbReference type="GO" id="GO:0000105">
    <property type="term" value="P:L-histidine biosynthetic process"/>
    <property type="evidence" value="ECO:0007669"/>
    <property type="project" value="UniProtKB-UniRule"/>
</dbReference>
<evidence type="ECO:0000256" key="5">
    <source>
        <dbReference type="ARBA" id="ARBA00022490"/>
    </source>
</evidence>
<comment type="similarity">
    <text evidence="3 9">Belongs to the class-II aminoacyl-tRNA synthetase family. HisZ subfamily.</text>
</comment>
<evidence type="ECO:0000256" key="6">
    <source>
        <dbReference type="ARBA" id="ARBA00022605"/>
    </source>
</evidence>
<sequence>MSRWKIYTPDGVQDILFDECYVKREIEKRIRNTFRSYGYYEIETPTIEFFDVFSSEIEHFPQESMVKFFDQKGRILVLRPDITVPVARITATKNRDVQLPIKYSYIGNVFRFNEVGGGRQNEFTQAGVEMLGDSSSESDAEIIAMAINTLKAAGLKEFKIEIGQVEFFKGLAEEAGFSSEDIDAISKQIDKKDLVGVEEILNRYEISARLKQLILKLTGLFGLADVIQEFKNSSINERSLKAIENIEEVVSILSDYGLSEYVSIDLGMLKSLNYDTGITFRGFTNGVGFPILSGGRYDNLTSSFGKECPATGFSVRINMLMTAMENSGITFERPSVDSLICYEKTNRKRAIEIAEALRKQDMKIETFVLTENIDQGKKYASSKTIGGIIYIGENDKITVYDMINDTKEETSFNALLNIG</sequence>
<dbReference type="PANTHER" id="PTHR43707:SF6">
    <property type="entry name" value="ATP PHOSPHORIBOSYLTRANSFERASE REGULATORY SUBUNIT"/>
    <property type="match status" value="1"/>
</dbReference>
<dbReference type="InterPro" id="IPR004517">
    <property type="entry name" value="HisZ"/>
</dbReference>
<comment type="caution">
    <text evidence="12">The sequence shown here is derived from an EMBL/GenBank/DDBJ whole genome shotgun (WGS) entry which is preliminary data.</text>
</comment>
<dbReference type="PIRSF" id="PIRSF001549">
    <property type="entry name" value="His-tRNA_synth"/>
    <property type="match status" value="1"/>
</dbReference>
<gene>
    <name evidence="9" type="primary">hisZ</name>
    <name evidence="12" type="ORF">Cpap_2049</name>
</gene>
<dbReference type="InterPro" id="IPR006195">
    <property type="entry name" value="aa-tRNA-synth_II"/>
</dbReference>
<dbReference type="UniPathway" id="UPA00031">
    <property type="reaction ID" value="UER00006"/>
</dbReference>
<dbReference type="AlphaFoldDB" id="F1TE20"/>
<feature type="binding site" evidence="10">
    <location>
        <position position="125"/>
    </location>
    <ligand>
        <name>L-histidine</name>
        <dbReference type="ChEBI" id="CHEBI:57595"/>
    </ligand>
</feature>
<dbReference type="STRING" id="588581.Cpap_2049"/>
<comment type="subunit">
    <text evidence="9">Heteromultimer composed of HisG and HisZ subunits.</text>
</comment>
<dbReference type="GO" id="GO:0005737">
    <property type="term" value="C:cytoplasm"/>
    <property type="evidence" value="ECO:0007669"/>
    <property type="project" value="UniProtKB-SubCell"/>
</dbReference>
<comment type="pathway">
    <text evidence="2 9">Amino-acid biosynthesis; L-histidine biosynthesis; L-histidine from 5-phospho-alpha-D-ribose 1-diphosphate: step 1/9.</text>
</comment>
<keyword evidence="5 9" id="KW-0963">Cytoplasm</keyword>
<dbReference type="SUPFAM" id="SSF55681">
    <property type="entry name" value="Class II aaRS and biotin synthetases"/>
    <property type="match status" value="1"/>
</dbReference>
<dbReference type="RefSeq" id="WP_004619977.1">
    <property type="nucleotide sequence ID" value="NZ_ACXX02000008.1"/>
</dbReference>
<keyword evidence="12" id="KW-0436">Ligase</keyword>
<feature type="binding site" evidence="10">
    <location>
        <position position="129"/>
    </location>
    <ligand>
        <name>L-histidine</name>
        <dbReference type="ChEBI" id="CHEBI:57595"/>
    </ligand>
</feature>
<protein>
    <recommendedName>
        <fullName evidence="4 9">ATP phosphoribosyltransferase regulatory subunit</fullName>
    </recommendedName>
</protein>
<evidence type="ECO:0000256" key="9">
    <source>
        <dbReference type="HAMAP-Rule" id="MF_00125"/>
    </source>
</evidence>
<dbReference type="GO" id="GO:0004821">
    <property type="term" value="F:histidine-tRNA ligase activity"/>
    <property type="evidence" value="ECO:0007669"/>
    <property type="project" value="TreeGrafter"/>
</dbReference>